<protein>
    <recommendedName>
        <fullName evidence="3">Carboxypeptidase regulatory-like domain-containing protein</fullName>
    </recommendedName>
</protein>
<comment type="caution">
    <text evidence="1">The sequence shown here is derived from an EMBL/GenBank/DDBJ whole genome shotgun (WGS) entry which is preliminary data.</text>
</comment>
<name>A0A1F4XGH1_9BACT</name>
<evidence type="ECO:0000313" key="2">
    <source>
        <dbReference type="Proteomes" id="UP000176185"/>
    </source>
</evidence>
<accession>A0A1F4XGH1</accession>
<dbReference type="Proteomes" id="UP000176185">
    <property type="component" value="Unassembled WGS sequence"/>
</dbReference>
<organism evidence="1 2">
    <name type="scientific">Candidatus Adlerbacteria bacterium RIFCSPLOWO2_01_FULL_51_16</name>
    <dbReference type="NCBI Taxonomy" id="1797243"/>
    <lineage>
        <taxon>Bacteria</taxon>
        <taxon>Candidatus Adleribacteriota</taxon>
    </lineage>
</organism>
<dbReference type="STRING" id="1797243.A2943_02480"/>
<gene>
    <name evidence="1" type="ORF">A2943_02480</name>
</gene>
<sequence>MKIILTIVSVVAAGLLLWFYVPQVRELAPTPGGGGGPVACTAEAMQCPDGSWVGRTGPNCEFVCPGGNSGGGGILPYNSGIRGTVMVGPTCPVERIPPDPNCADKPLQTLVAIYRPTDLVHAIVLMQSDAKGTFEVSLPPGEYAVGAGESTPPNCPFTEVVVGPDAYTSIVISCDSGIR</sequence>
<evidence type="ECO:0008006" key="3">
    <source>
        <dbReference type="Google" id="ProtNLM"/>
    </source>
</evidence>
<dbReference type="EMBL" id="MEWX01000014">
    <property type="protein sequence ID" value="OGC80730.1"/>
    <property type="molecule type" value="Genomic_DNA"/>
</dbReference>
<proteinExistence type="predicted"/>
<reference evidence="1 2" key="1">
    <citation type="journal article" date="2016" name="Nat. Commun.">
        <title>Thousands of microbial genomes shed light on interconnected biogeochemical processes in an aquifer system.</title>
        <authorList>
            <person name="Anantharaman K."/>
            <person name="Brown C.T."/>
            <person name="Hug L.A."/>
            <person name="Sharon I."/>
            <person name="Castelle C.J."/>
            <person name="Probst A.J."/>
            <person name="Thomas B.C."/>
            <person name="Singh A."/>
            <person name="Wilkins M.J."/>
            <person name="Karaoz U."/>
            <person name="Brodie E.L."/>
            <person name="Williams K.H."/>
            <person name="Hubbard S.S."/>
            <person name="Banfield J.F."/>
        </authorList>
    </citation>
    <scope>NUCLEOTIDE SEQUENCE [LARGE SCALE GENOMIC DNA]</scope>
</reference>
<evidence type="ECO:0000313" key="1">
    <source>
        <dbReference type="EMBL" id="OGC80730.1"/>
    </source>
</evidence>
<dbReference type="AlphaFoldDB" id="A0A1F4XGH1"/>